<keyword evidence="1" id="KW-0812">Transmembrane</keyword>
<accession>A0AAU8FKU6</accession>
<feature type="transmembrane region" description="Helical" evidence="1">
    <location>
        <begin position="6"/>
        <end position="27"/>
    </location>
</feature>
<proteinExistence type="predicted"/>
<feature type="transmembrane region" description="Helical" evidence="1">
    <location>
        <begin position="91"/>
        <end position="108"/>
    </location>
</feature>
<gene>
    <name evidence="2" type="ORF">ABV298_30560</name>
</gene>
<evidence type="ECO:0008006" key="3">
    <source>
        <dbReference type="Google" id="ProtNLM"/>
    </source>
</evidence>
<dbReference type="EMBL" id="CP159289">
    <property type="protein sequence ID" value="XCH24589.1"/>
    <property type="molecule type" value="Genomic_DNA"/>
</dbReference>
<sequence length="150" mass="16465">MCLHRIIRLTCASAVATSAMTVFSYALSKVCKANYREPELLSGIFSEETPSASAPQQKRRGWMAHYLMGIFWSLLYETAVGNRNKSGKSVVFGLGSGIIAVAAWKLALGRSPRTSQRVEPSFFLQLVPAHVVYALALEYVKPKCPVPKSV</sequence>
<evidence type="ECO:0000313" key="2">
    <source>
        <dbReference type="EMBL" id="XCH24589.1"/>
    </source>
</evidence>
<keyword evidence="1" id="KW-1133">Transmembrane helix</keyword>
<feature type="transmembrane region" description="Helical" evidence="1">
    <location>
        <begin position="62"/>
        <end position="79"/>
    </location>
</feature>
<organism evidence="2">
    <name type="scientific">Dyadobacter sp. 676</name>
    <dbReference type="NCBI Taxonomy" id="3088362"/>
    <lineage>
        <taxon>Bacteria</taxon>
        <taxon>Pseudomonadati</taxon>
        <taxon>Bacteroidota</taxon>
        <taxon>Cytophagia</taxon>
        <taxon>Cytophagales</taxon>
        <taxon>Spirosomataceae</taxon>
        <taxon>Dyadobacter</taxon>
    </lineage>
</organism>
<reference evidence="2" key="1">
    <citation type="submission" date="2024-06" db="EMBL/GenBank/DDBJ databases">
        <title>Sequencing and assembly of the genome of Dyadobacter sp. strain 676, a symbiont of Cyamopsis tetragonoloba.</title>
        <authorList>
            <person name="Guro P."/>
            <person name="Sazanova A."/>
            <person name="Kuznetsova I."/>
            <person name="Belimov A."/>
            <person name="Safronova V."/>
        </authorList>
    </citation>
    <scope>NUCLEOTIDE SEQUENCE</scope>
    <source>
        <strain evidence="2">676</strain>
    </source>
</reference>
<name>A0AAU8FKU6_9BACT</name>
<keyword evidence="1" id="KW-0472">Membrane</keyword>
<protein>
    <recommendedName>
        <fullName evidence="3">DUF2938 domain-containing protein</fullName>
    </recommendedName>
</protein>
<dbReference type="RefSeq" id="WP_353719904.1">
    <property type="nucleotide sequence ID" value="NZ_CP159289.1"/>
</dbReference>
<dbReference type="AlphaFoldDB" id="A0AAU8FKU6"/>
<evidence type="ECO:0000256" key="1">
    <source>
        <dbReference type="SAM" id="Phobius"/>
    </source>
</evidence>